<keyword evidence="1" id="KW-0732">Signal</keyword>
<dbReference type="EMBL" id="BMGG01000003">
    <property type="protein sequence ID" value="GGC60012.1"/>
    <property type="molecule type" value="Genomic_DNA"/>
</dbReference>
<organism evidence="2 3">
    <name type="scientific">Chelatococcus reniformis</name>
    <dbReference type="NCBI Taxonomy" id="1494448"/>
    <lineage>
        <taxon>Bacteria</taxon>
        <taxon>Pseudomonadati</taxon>
        <taxon>Pseudomonadota</taxon>
        <taxon>Alphaproteobacteria</taxon>
        <taxon>Hyphomicrobiales</taxon>
        <taxon>Chelatococcaceae</taxon>
        <taxon>Chelatococcus</taxon>
    </lineage>
</organism>
<evidence type="ECO:0000313" key="2">
    <source>
        <dbReference type="EMBL" id="GGC60012.1"/>
    </source>
</evidence>
<keyword evidence="3" id="KW-1185">Reference proteome</keyword>
<proteinExistence type="predicted"/>
<feature type="signal peptide" evidence="1">
    <location>
        <begin position="1"/>
        <end position="20"/>
    </location>
</feature>
<gene>
    <name evidence="2" type="ORF">GCM10010994_18370</name>
</gene>
<dbReference type="AlphaFoldDB" id="A0A916U4S4"/>
<dbReference type="RefSeq" id="WP_188608864.1">
    <property type="nucleotide sequence ID" value="NZ_BMGG01000003.1"/>
</dbReference>
<evidence type="ECO:0000256" key="1">
    <source>
        <dbReference type="SAM" id="SignalP"/>
    </source>
</evidence>
<protein>
    <submittedName>
        <fullName evidence="2">Uncharacterized protein</fullName>
    </submittedName>
</protein>
<feature type="chain" id="PRO_5037622995" evidence="1">
    <location>
        <begin position="21"/>
        <end position="100"/>
    </location>
</feature>
<reference evidence="2" key="1">
    <citation type="journal article" date="2014" name="Int. J. Syst. Evol. Microbiol.">
        <title>Complete genome sequence of Corynebacterium casei LMG S-19264T (=DSM 44701T), isolated from a smear-ripened cheese.</title>
        <authorList>
            <consortium name="US DOE Joint Genome Institute (JGI-PGF)"/>
            <person name="Walter F."/>
            <person name="Albersmeier A."/>
            <person name="Kalinowski J."/>
            <person name="Ruckert C."/>
        </authorList>
    </citation>
    <scope>NUCLEOTIDE SEQUENCE</scope>
    <source>
        <strain evidence="2">CGMCC 1.12919</strain>
    </source>
</reference>
<reference evidence="2" key="2">
    <citation type="submission" date="2020-09" db="EMBL/GenBank/DDBJ databases">
        <authorList>
            <person name="Sun Q."/>
            <person name="Zhou Y."/>
        </authorList>
    </citation>
    <scope>NUCLEOTIDE SEQUENCE</scope>
    <source>
        <strain evidence="2">CGMCC 1.12919</strain>
    </source>
</reference>
<sequence>MVQRLIMAVLALCAVLPARAHEAPSGWTYGYECCSGTDCYQISSDDIEVVPGGWRIKASGETIPASDRRVKPSGDGRFHRCSLGGIPTAGTICLYIPAGS</sequence>
<dbReference type="Proteomes" id="UP000637002">
    <property type="component" value="Unassembled WGS sequence"/>
</dbReference>
<accession>A0A916U4S4</accession>
<comment type="caution">
    <text evidence="2">The sequence shown here is derived from an EMBL/GenBank/DDBJ whole genome shotgun (WGS) entry which is preliminary data.</text>
</comment>
<evidence type="ECO:0000313" key="3">
    <source>
        <dbReference type="Proteomes" id="UP000637002"/>
    </source>
</evidence>
<name>A0A916U4S4_9HYPH</name>